<sequence length="865" mass="96106">MQELSDESLRLIEAEFDAHRRHVEATREAYERQKAAALTQKAADLRATLGGLDAQVAASRVARQTLRSQLLTKKVHVQSQMAQQLELQREAWHVTRSHELEEAARRRLDLEQLQQKRQHLERLEQTSMIQLDAIDAERSRRRQRDVNQIEHLLVKGSVLERQLPHDALLDIVAETTPTIQSAHFANECEGRLRIEHEQATHRRHDQLRQLNADRAALEEREEELRQKQRELHYLASKGVDFLVEIEFGHAPPVELILKNMPDEIPAPDTDVDTIDDVLDDATKWLASGDATLASIAQSIPLSTLPVPCPVRPVSPLPRTPTAMLLQSLVCDLIDQILETLPAPLVKADVLAQQRIWRDTRRNLRRVARRERYQRAIHHVRDALVDDVVHSMILDLWTEACAARHGVRSLLLTALQRVLCQPDQNEAVSSALEELQTRRRRQDQVDASCLVLISSVLRPRPPPPPTTALPTKPATVQVYAALPPPMEIARRRIAPPEPTMVTVQRAYWKHVRLTPVVLSAKSRHSIDHVLTRGRHLYVVGTKGDVTVIDMTTDVVVREVQGSNPITHLDIGLMPGYFLTVCKKQTALLSVNAASLRTVATWTKADLTRPSYTIDDVVLGHIWPSISIVGAPTSVVVGTKDGAVVRLQLCRPQRAASTDTRDFFHGHNSPIVYLGHRGTDLVSVDVAGVVCFWTTAPRYRTGFGWWAPSATVHLNSTVHAAEITSTGAHLALLVGGAGSTQILQLTLPDLALVPVEIHLPRLRPPFELALLPPVEGLPGDSALVSYEGILFVYSLWTGTAVSSTPLKETMVSLSASHDRILGLVKGKIACFRVDDATSAADFAASVHHTNARPAPTMVRTPDGCFES</sequence>
<dbReference type="RefSeq" id="XP_012210638.1">
    <property type="nucleotide sequence ID" value="XM_012355248.1"/>
</dbReference>
<dbReference type="SUPFAM" id="SSF69322">
    <property type="entry name" value="Tricorn protease domain 2"/>
    <property type="match status" value="1"/>
</dbReference>
<dbReference type="VEuPathDB" id="FungiDB:SPRG_15998"/>
<dbReference type="STRING" id="695850.A0A067BVN0"/>
<evidence type="ECO:0000256" key="1">
    <source>
        <dbReference type="SAM" id="Coils"/>
    </source>
</evidence>
<dbReference type="OrthoDB" id="199838at2759"/>
<feature type="coiled-coil region" evidence="1">
    <location>
        <begin position="103"/>
        <end position="130"/>
    </location>
</feature>
<dbReference type="AlphaFoldDB" id="A0A067BVN0"/>
<feature type="coiled-coil region" evidence="1">
    <location>
        <begin position="207"/>
        <end position="237"/>
    </location>
</feature>
<organism evidence="2 3">
    <name type="scientific">Saprolegnia parasitica (strain CBS 223.65)</name>
    <dbReference type="NCBI Taxonomy" id="695850"/>
    <lineage>
        <taxon>Eukaryota</taxon>
        <taxon>Sar</taxon>
        <taxon>Stramenopiles</taxon>
        <taxon>Oomycota</taxon>
        <taxon>Saprolegniomycetes</taxon>
        <taxon>Saprolegniales</taxon>
        <taxon>Saprolegniaceae</taxon>
        <taxon>Saprolegnia</taxon>
    </lineage>
</organism>
<dbReference type="GeneID" id="24137666"/>
<dbReference type="EMBL" id="KK583409">
    <property type="protein sequence ID" value="KDO18652.1"/>
    <property type="molecule type" value="Genomic_DNA"/>
</dbReference>
<evidence type="ECO:0000313" key="2">
    <source>
        <dbReference type="EMBL" id="KDO18652.1"/>
    </source>
</evidence>
<gene>
    <name evidence="2" type="ORF">SPRG_15998</name>
</gene>
<dbReference type="KEGG" id="spar:SPRG_15998"/>
<keyword evidence="3" id="KW-1185">Reference proteome</keyword>
<name>A0A067BVN0_SAPPC</name>
<reference evidence="2 3" key="1">
    <citation type="journal article" date="2013" name="PLoS Genet.">
        <title>Distinctive expansion of potential virulence genes in the genome of the oomycete fish pathogen Saprolegnia parasitica.</title>
        <authorList>
            <person name="Jiang R.H."/>
            <person name="de Bruijn I."/>
            <person name="Haas B.J."/>
            <person name="Belmonte R."/>
            <person name="Lobach L."/>
            <person name="Christie J."/>
            <person name="van den Ackerveken G."/>
            <person name="Bottin A."/>
            <person name="Bulone V."/>
            <person name="Diaz-Moreno S.M."/>
            <person name="Dumas B."/>
            <person name="Fan L."/>
            <person name="Gaulin E."/>
            <person name="Govers F."/>
            <person name="Grenville-Briggs L.J."/>
            <person name="Horner N.R."/>
            <person name="Levin J.Z."/>
            <person name="Mammella M."/>
            <person name="Meijer H.J."/>
            <person name="Morris P."/>
            <person name="Nusbaum C."/>
            <person name="Oome S."/>
            <person name="Phillips A.J."/>
            <person name="van Rooyen D."/>
            <person name="Rzeszutek E."/>
            <person name="Saraiva M."/>
            <person name="Secombes C.J."/>
            <person name="Seidl M.F."/>
            <person name="Snel B."/>
            <person name="Stassen J.H."/>
            <person name="Sykes S."/>
            <person name="Tripathy S."/>
            <person name="van den Berg H."/>
            <person name="Vega-Arreguin J.C."/>
            <person name="Wawra S."/>
            <person name="Young S.K."/>
            <person name="Zeng Q."/>
            <person name="Dieguez-Uribeondo J."/>
            <person name="Russ C."/>
            <person name="Tyler B.M."/>
            <person name="van West P."/>
        </authorList>
    </citation>
    <scope>NUCLEOTIDE SEQUENCE [LARGE SCALE GENOMIC DNA]</scope>
    <source>
        <strain evidence="2 3">CBS 223.65</strain>
    </source>
</reference>
<proteinExistence type="predicted"/>
<dbReference type="Proteomes" id="UP000030745">
    <property type="component" value="Unassembled WGS sequence"/>
</dbReference>
<evidence type="ECO:0000313" key="3">
    <source>
        <dbReference type="Proteomes" id="UP000030745"/>
    </source>
</evidence>
<accession>A0A067BVN0</accession>
<dbReference type="OMA" id="WSATHRS"/>
<protein>
    <submittedName>
        <fullName evidence="2">Uncharacterized protein</fullName>
    </submittedName>
</protein>
<keyword evidence="1" id="KW-0175">Coiled coil</keyword>